<reference evidence="1 2" key="1">
    <citation type="submission" date="2024-07" db="EMBL/GenBank/DDBJ databases">
        <title>Section-level genome sequencing and comparative genomics of Aspergillus sections Usti and Cavernicolus.</title>
        <authorList>
            <consortium name="Lawrence Berkeley National Laboratory"/>
            <person name="Nybo J.L."/>
            <person name="Vesth T.C."/>
            <person name="Theobald S."/>
            <person name="Frisvad J.C."/>
            <person name="Larsen T.O."/>
            <person name="Kjaerboelling I."/>
            <person name="Rothschild-Mancinelli K."/>
            <person name="Lyhne E.K."/>
            <person name="Kogle M.E."/>
            <person name="Barry K."/>
            <person name="Clum A."/>
            <person name="Na H."/>
            <person name="Ledsgaard L."/>
            <person name="Lin J."/>
            <person name="Lipzen A."/>
            <person name="Kuo A."/>
            <person name="Riley R."/>
            <person name="Mondo S."/>
            <person name="Labutti K."/>
            <person name="Haridas S."/>
            <person name="Pangalinan J."/>
            <person name="Salamov A.A."/>
            <person name="Simmons B.A."/>
            <person name="Magnuson J.K."/>
            <person name="Chen J."/>
            <person name="Drula E."/>
            <person name="Henrissat B."/>
            <person name="Wiebenga A."/>
            <person name="Lubbers R.J."/>
            <person name="Gomes A.C."/>
            <person name="Makela M.R."/>
            <person name="Stajich J."/>
            <person name="Grigoriev I.V."/>
            <person name="Mortensen U.H."/>
            <person name="De Vries R.P."/>
            <person name="Baker S.E."/>
            <person name="Andersen M.R."/>
        </authorList>
    </citation>
    <scope>NUCLEOTIDE SEQUENCE [LARGE SCALE GENOMIC DNA]</scope>
    <source>
        <strain evidence="1 2">CBS 588.65</strain>
    </source>
</reference>
<proteinExistence type="predicted"/>
<dbReference type="EMBL" id="JBFXLT010000006">
    <property type="protein sequence ID" value="KAL2820735.1"/>
    <property type="molecule type" value="Genomic_DNA"/>
</dbReference>
<protein>
    <recommendedName>
        <fullName evidence="3">AAA+ ATPase domain-containing protein</fullName>
    </recommendedName>
</protein>
<comment type="caution">
    <text evidence="1">The sequence shown here is derived from an EMBL/GenBank/DDBJ whole genome shotgun (WGS) entry which is preliminary data.</text>
</comment>
<evidence type="ECO:0000313" key="2">
    <source>
        <dbReference type="Proteomes" id="UP001610334"/>
    </source>
</evidence>
<evidence type="ECO:0008006" key="3">
    <source>
        <dbReference type="Google" id="ProtNLM"/>
    </source>
</evidence>
<accession>A0ABR4HZ09</accession>
<dbReference type="SUPFAM" id="SSF52540">
    <property type="entry name" value="P-loop containing nucleoside triphosphate hydrolases"/>
    <property type="match status" value="1"/>
</dbReference>
<gene>
    <name evidence="1" type="ORF">BJX63DRAFT_418354</name>
</gene>
<dbReference type="Proteomes" id="UP001610334">
    <property type="component" value="Unassembled WGS sequence"/>
</dbReference>
<dbReference type="InterPro" id="IPR027417">
    <property type="entry name" value="P-loop_NTPase"/>
</dbReference>
<name>A0ABR4HZ09_9EURO</name>
<sequence>MAGECGAIIEYGEFRTPCLCDRFEALSQPGQLDVPCNRCLHPLSQHGSTSLVDVQPEINSITPLQKRKADLAEVPIPNFIYPRPDMVQKLADLIDRESIVQVRGTPSSGKTTLSVLLWNYYTDRKKNVCWIRVWEELSRYGPESAEPVDLLTQMLHKRNAGPADHIVPGTIVLVDEAQISYSDSDFWNSIIKEFCLFSLYGSPSTGVECVDYTPARFNPHQCVTLTTQPNGPPLALFFSKDEAYKAMDQMATYDHRLAPNTTFDNDAKDYLFSLTNGQPGGIKSLVDFIIADKVWDCLDHLKAPVMRSFPAGEKLTEGARETLACVLENGGIQKHEKPYKDLELCYRQGWLHRTIKTDRTSPEVYVLPSRLHEKQDSLVIYLGERRPLPSQFQSLQGLAMTILRGFSSTALRNSSEGKILSSGASYRPVDAQYQDEFYRGFNKVAGRGVPICSEWSRTSHGRIDFWIPEKRWAIELLRDYDRMDEHIARFRKGGKYYNWITESMVSDWIIINCAISMPKKG</sequence>
<evidence type="ECO:0000313" key="1">
    <source>
        <dbReference type="EMBL" id="KAL2820735.1"/>
    </source>
</evidence>
<keyword evidence="2" id="KW-1185">Reference proteome</keyword>
<organism evidence="1 2">
    <name type="scientific">Aspergillus granulosus</name>
    <dbReference type="NCBI Taxonomy" id="176169"/>
    <lineage>
        <taxon>Eukaryota</taxon>
        <taxon>Fungi</taxon>
        <taxon>Dikarya</taxon>
        <taxon>Ascomycota</taxon>
        <taxon>Pezizomycotina</taxon>
        <taxon>Eurotiomycetes</taxon>
        <taxon>Eurotiomycetidae</taxon>
        <taxon>Eurotiales</taxon>
        <taxon>Aspergillaceae</taxon>
        <taxon>Aspergillus</taxon>
        <taxon>Aspergillus subgen. Nidulantes</taxon>
    </lineage>
</organism>